<organism evidence="2 3">
    <name type="scientific">Jimgerdemannia flammicorona</name>
    <dbReference type="NCBI Taxonomy" id="994334"/>
    <lineage>
        <taxon>Eukaryota</taxon>
        <taxon>Fungi</taxon>
        <taxon>Fungi incertae sedis</taxon>
        <taxon>Mucoromycota</taxon>
        <taxon>Mucoromycotina</taxon>
        <taxon>Endogonomycetes</taxon>
        <taxon>Endogonales</taxon>
        <taxon>Endogonaceae</taxon>
        <taxon>Jimgerdemannia</taxon>
    </lineage>
</organism>
<evidence type="ECO:0000313" key="3">
    <source>
        <dbReference type="Proteomes" id="UP000274822"/>
    </source>
</evidence>
<dbReference type="AlphaFoldDB" id="A0A433QS74"/>
<evidence type="ECO:0000256" key="1">
    <source>
        <dbReference type="SAM" id="MobiDB-lite"/>
    </source>
</evidence>
<gene>
    <name evidence="2" type="ORF">BC938DRAFT_474979</name>
</gene>
<dbReference type="EMBL" id="RBNJ01001945">
    <property type="protein sequence ID" value="RUS32597.1"/>
    <property type="molecule type" value="Genomic_DNA"/>
</dbReference>
<feature type="compositionally biased region" description="Polar residues" evidence="1">
    <location>
        <begin position="561"/>
        <end position="570"/>
    </location>
</feature>
<feature type="non-terminal residue" evidence="2">
    <location>
        <position position="679"/>
    </location>
</feature>
<sequence>MHPPSAEKIRYDPHHSRRYAPLPGLRDAFHTRSRGTIVEQRNNPRAVALYNPSGGPGAPRSVGQTEKRGYRFSAMSMHASNHASRCALPALLSAWVMHQPTSVFINQILSALKPVLDVLSIDLKCHRSTSGANYFLAPIDDPASIDASPSSSMAIKATHALINHDGVIFLHCLDETLQLGLDAIPNDVLQLMKKRANGEGVSNVKMQEFIDSILTPNILTRLPDSHLGPTFALPEPNRLRTIEPFRFTPTIRSPHMGEAVTTASLACETKWWSCMQVYDDEMAGKGRVVEGGFGSAVGLIADLFEELKQVMVADDIPVGSNHNKLIHLVSGLICILECCEWFMFFIGAELTLRSNFYQMIDKLATAATTGDGGGLFPKTIERNNVRTMATRLLKSLYLIGKRFRVTSDGHRELCTFILSQVDSLGIVTTADATTQTPPPVDLATTRTQPQSGTEAAWQQVQKFENMTLRERQDYLEQDDVKEMVMDSGGVAGNGTLNRPPQPMIKTEPTSSSIPTAFHQQLLPFLTHAPPPSRPYSGPPRYLRGARAGAAFNPNFRGAPSRSGTLGSTIPANPEETGSKYPDHMVAKPYLHLVHPTHAQLDQERIKEEDRFGDPAALLWQYWMGGRGKRATGELGEIGEGEDMQVAEEDLIPTVVRVEVGRDGRRIMKRVRKEFDGRMP</sequence>
<keyword evidence="3" id="KW-1185">Reference proteome</keyword>
<protein>
    <submittedName>
        <fullName evidence="2">Uncharacterized protein</fullName>
    </submittedName>
</protein>
<accession>A0A433QS74</accession>
<reference evidence="2 3" key="1">
    <citation type="journal article" date="2018" name="New Phytol.">
        <title>Phylogenomics of Endogonaceae and evolution of mycorrhizas within Mucoromycota.</title>
        <authorList>
            <person name="Chang Y."/>
            <person name="Desiro A."/>
            <person name="Na H."/>
            <person name="Sandor L."/>
            <person name="Lipzen A."/>
            <person name="Clum A."/>
            <person name="Barry K."/>
            <person name="Grigoriev I.V."/>
            <person name="Martin F.M."/>
            <person name="Stajich J.E."/>
            <person name="Smith M.E."/>
            <person name="Bonito G."/>
            <person name="Spatafora J.W."/>
        </authorList>
    </citation>
    <scope>NUCLEOTIDE SEQUENCE [LARGE SCALE GENOMIC DNA]</scope>
    <source>
        <strain evidence="2 3">AD002</strain>
    </source>
</reference>
<dbReference type="Proteomes" id="UP000274822">
    <property type="component" value="Unassembled WGS sequence"/>
</dbReference>
<feature type="region of interest" description="Disordered" evidence="1">
    <location>
        <begin position="1"/>
        <end position="25"/>
    </location>
</feature>
<proteinExistence type="predicted"/>
<name>A0A433QS74_9FUNG</name>
<evidence type="ECO:0000313" key="2">
    <source>
        <dbReference type="EMBL" id="RUS32597.1"/>
    </source>
</evidence>
<comment type="caution">
    <text evidence="2">The sequence shown here is derived from an EMBL/GenBank/DDBJ whole genome shotgun (WGS) entry which is preliminary data.</text>
</comment>
<feature type="region of interest" description="Disordered" evidence="1">
    <location>
        <begin position="552"/>
        <end position="571"/>
    </location>
</feature>
<feature type="compositionally biased region" description="Basic and acidic residues" evidence="1">
    <location>
        <begin position="1"/>
        <end position="14"/>
    </location>
</feature>